<evidence type="ECO:0000256" key="1">
    <source>
        <dbReference type="ARBA" id="ARBA00001974"/>
    </source>
</evidence>
<keyword evidence="6" id="KW-0812">Transmembrane</keyword>
<dbReference type="PRINTS" id="PR00411">
    <property type="entry name" value="PNDRDTASEI"/>
</dbReference>
<keyword evidence="4" id="KW-0274">FAD</keyword>
<dbReference type="EC" id="1.6.99.3" evidence="8"/>
<accession>A0A0P7ZUY7</accession>
<keyword evidence="6" id="KW-0472">Membrane</keyword>
<dbReference type="STRING" id="1666911.HLUCCA11_16095"/>
<dbReference type="EMBL" id="LJZR01000023">
    <property type="protein sequence ID" value="KPQ34110.1"/>
    <property type="molecule type" value="Genomic_DNA"/>
</dbReference>
<dbReference type="SUPFAM" id="SSF51905">
    <property type="entry name" value="FAD/NAD(P)-binding domain"/>
    <property type="match status" value="1"/>
</dbReference>
<evidence type="ECO:0000259" key="7">
    <source>
        <dbReference type="Pfam" id="PF07992"/>
    </source>
</evidence>
<feature type="transmembrane region" description="Helical" evidence="6">
    <location>
        <begin position="24"/>
        <end position="44"/>
    </location>
</feature>
<evidence type="ECO:0000256" key="6">
    <source>
        <dbReference type="SAM" id="Phobius"/>
    </source>
</evidence>
<dbReference type="Pfam" id="PF07992">
    <property type="entry name" value="Pyr_redox_2"/>
    <property type="match status" value="1"/>
</dbReference>
<keyword evidence="5 8" id="KW-0560">Oxidoreductase</keyword>
<dbReference type="PATRIC" id="fig|1666911.3.peg.893"/>
<keyword evidence="6" id="KW-1133">Transmembrane helix</keyword>
<dbReference type="GO" id="GO:0003955">
    <property type="term" value="F:NAD(P)H dehydrogenase (quinone) activity"/>
    <property type="evidence" value="ECO:0007669"/>
    <property type="project" value="TreeGrafter"/>
</dbReference>
<keyword evidence="3" id="KW-0285">Flavoprotein</keyword>
<evidence type="ECO:0000256" key="4">
    <source>
        <dbReference type="ARBA" id="ARBA00022827"/>
    </source>
</evidence>
<protein>
    <submittedName>
        <fullName evidence="8">NADH dehydrogenase</fullName>
        <ecNumber evidence="8">1.6.99.3</ecNumber>
    </submittedName>
</protein>
<dbReference type="PRINTS" id="PR00368">
    <property type="entry name" value="FADPNR"/>
</dbReference>
<organism evidence="8 9">
    <name type="scientific">Phormidesmis priestleyi Ana</name>
    <dbReference type="NCBI Taxonomy" id="1666911"/>
    <lineage>
        <taxon>Bacteria</taxon>
        <taxon>Bacillati</taxon>
        <taxon>Cyanobacteriota</taxon>
        <taxon>Cyanophyceae</taxon>
        <taxon>Leptolyngbyales</taxon>
        <taxon>Leptolyngbyaceae</taxon>
        <taxon>Phormidesmis</taxon>
    </lineage>
</organism>
<proteinExistence type="inferred from homology"/>
<evidence type="ECO:0000256" key="3">
    <source>
        <dbReference type="ARBA" id="ARBA00022630"/>
    </source>
</evidence>
<reference evidence="8 9" key="1">
    <citation type="submission" date="2015-09" db="EMBL/GenBank/DDBJ databases">
        <title>Identification and resolution of microdiversity through metagenomic sequencing of parallel consortia.</title>
        <authorList>
            <person name="Nelson W.C."/>
            <person name="Romine M.F."/>
            <person name="Lindemann S.R."/>
        </authorList>
    </citation>
    <scope>NUCLEOTIDE SEQUENCE [LARGE SCALE GENOMIC DNA]</scope>
    <source>
        <strain evidence="8">Ana</strain>
    </source>
</reference>
<sequence>MQPKAFAQHLPKPRILQSKSMTRTPLHICIIGGGFGGFYTALYLKKYKHLRQIQTTLIEPNDQFLFTPMLYELITRELEEWEVAPTYTSLLTGTNITWKQTRATRINLNQQTVTTEADEVLAYTHLVVATGAKSRPVDIPGANEHALTFRSLQDAQLLTARLAQLVQMRSLSATANLAGRPIRVTVIGGGASGVELAGKVSDYLGTSGQVTLVERGDTILKHFEDGLRRLSQKSLSRRKVRVLTHSAVLAVKADAVIVQSNASGQTETIPSQMTLWAVGTQPREWIGEQAVAQNERGQLLTERSLQLLNHRNVFILGDAADMHSPHQKTAPNTAQAAFQSASRVAANMAAITDIGSKRRVKPFNYLHLGDMLTLGLGEAGLWSFGLTLGGPLAAIARRVVYIFRMPTRHHQLKVARRTLGLLIQGQLFKIKPKSSRF</sequence>
<dbReference type="InterPro" id="IPR036188">
    <property type="entry name" value="FAD/NAD-bd_sf"/>
</dbReference>
<comment type="cofactor">
    <cofactor evidence="1">
        <name>FAD</name>
        <dbReference type="ChEBI" id="CHEBI:57692"/>
    </cofactor>
</comment>
<dbReference type="Proteomes" id="UP000050465">
    <property type="component" value="Unassembled WGS sequence"/>
</dbReference>
<evidence type="ECO:0000256" key="2">
    <source>
        <dbReference type="ARBA" id="ARBA00005272"/>
    </source>
</evidence>
<gene>
    <name evidence="8" type="primary">ndh-3</name>
    <name evidence="8" type="ORF">HLUCCA11_16095</name>
</gene>
<dbReference type="GO" id="GO:0019646">
    <property type="term" value="P:aerobic electron transport chain"/>
    <property type="evidence" value="ECO:0007669"/>
    <property type="project" value="TreeGrafter"/>
</dbReference>
<comment type="similarity">
    <text evidence="2">Belongs to the NADH dehydrogenase family.</text>
</comment>
<evidence type="ECO:0000256" key="5">
    <source>
        <dbReference type="ARBA" id="ARBA00023002"/>
    </source>
</evidence>
<dbReference type="InterPro" id="IPR051169">
    <property type="entry name" value="NADH-Q_oxidoreductase"/>
</dbReference>
<dbReference type="AlphaFoldDB" id="A0A0P7ZUY7"/>
<dbReference type="PANTHER" id="PTHR42913">
    <property type="entry name" value="APOPTOSIS-INDUCING FACTOR 1"/>
    <property type="match status" value="1"/>
</dbReference>
<dbReference type="InterPro" id="IPR023753">
    <property type="entry name" value="FAD/NAD-binding_dom"/>
</dbReference>
<evidence type="ECO:0000313" key="9">
    <source>
        <dbReference type="Proteomes" id="UP000050465"/>
    </source>
</evidence>
<evidence type="ECO:0000313" key="8">
    <source>
        <dbReference type="EMBL" id="KPQ34110.1"/>
    </source>
</evidence>
<name>A0A0P7ZUY7_9CYAN</name>
<feature type="domain" description="FAD/NAD(P)-binding" evidence="7">
    <location>
        <begin position="27"/>
        <end position="341"/>
    </location>
</feature>
<dbReference type="PANTHER" id="PTHR42913:SF4">
    <property type="entry name" value="ALTERNATIVE NAD(P)H-UBIQUINONE OXIDOREDUCTASE C1, CHLOROPLASTIC_MITOCHONDRIAL"/>
    <property type="match status" value="1"/>
</dbReference>
<comment type="caution">
    <text evidence="8">The sequence shown here is derived from an EMBL/GenBank/DDBJ whole genome shotgun (WGS) entry which is preliminary data.</text>
</comment>
<dbReference type="Gene3D" id="3.50.50.100">
    <property type="match status" value="1"/>
</dbReference>